<dbReference type="Proteomes" id="UP000574390">
    <property type="component" value="Unassembled WGS sequence"/>
</dbReference>
<evidence type="ECO:0000313" key="1">
    <source>
        <dbReference type="EMBL" id="KAF4705868.1"/>
    </source>
</evidence>
<dbReference type="AlphaFoldDB" id="A0A7J6QC72"/>
<reference evidence="1 2" key="1">
    <citation type="submission" date="2020-04" db="EMBL/GenBank/DDBJ databases">
        <title>Perkinsus olseni comparative genomics.</title>
        <authorList>
            <person name="Bogema D.R."/>
        </authorList>
    </citation>
    <scope>NUCLEOTIDE SEQUENCE [LARGE SCALE GENOMIC DNA]</scope>
    <source>
        <strain evidence="1">ATCC PRA-205</strain>
    </source>
</reference>
<gene>
    <name evidence="1" type="ORF">FOZ62_008051</name>
</gene>
<evidence type="ECO:0000313" key="2">
    <source>
        <dbReference type="Proteomes" id="UP000574390"/>
    </source>
</evidence>
<proteinExistence type="predicted"/>
<dbReference type="EMBL" id="JABANM010030662">
    <property type="protein sequence ID" value="KAF4705868.1"/>
    <property type="molecule type" value="Genomic_DNA"/>
</dbReference>
<sequence length="168" mass="19424">MTDISPFGGLLVPLPFKIRSFQQSSVNDVCISPWYTSNNDHPEAVMVIGLPDEGVFDYVDYFLKQNPHKYVELSERTMFDWFKASALRPIRRGPVASNDRPDFLFGVQPFDEGFVRKQLREFAKMPHGRKNLVLVEIRGGLLEEERSKIMEQLPGRERNRRDVVLIPS</sequence>
<protein>
    <submittedName>
        <fullName evidence="1">Uncharacterized protein</fullName>
    </submittedName>
</protein>
<organism evidence="1 2">
    <name type="scientific">Perkinsus olseni</name>
    <name type="common">Perkinsus atlanticus</name>
    <dbReference type="NCBI Taxonomy" id="32597"/>
    <lineage>
        <taxon>Eukaryota</taxon>
        <taxon>Sar</taxon>
        <taxon>Alveolata</taxon>
        <taxon>Perkinsozoa</taxon>
        <taxon>Perkinsea</taxon>
        <taxon>Perkinsida</taxon>
        <taxon>Perkinsidae</taxon>
        <taxon>Perkinsus</taxon>
    </lineage>
</organism>
<comment type="caution">
    <text evidence="1">The sequence shown here is derived from an EMBL/GenBank/DDBJ whole genome shotgun (WGS) entry which is preliminary data.</text>
</comment>
<accession>A0A7J6QC72</accession>
<name>A0A7J6QC72_PEROL</name>